<dbReference type="Proteomes" id="UP001164746">
    <property type="component" value="Chromosome 10"/>
</dbReference>
<proteinExistence type="predicted"/>
<keyword evidence="2" id="KW-1185">Reference proteome</keyword>
<name>A0ABY7F843_MYAAR</name>
<protein>
    <submittedName>
        <fullName evidence="1">Uncharacterized protein</fullName>
    </submittedName>
</protein>
<evidence type="ECO:0000313" key="2">
    <source>
        <dbReference type="Proteomes" id="UP001164746"/>
    </source>
</evidence>
<dbReference type="EMBL" id="CP111021">
    <property type="protein sequence ID" value="WAR17792.1"/>
    <property type="molecule type" value="Genomic_DNA"/>
</dbReference>
<accession>A0ABY7F843</accession>
<evidence type="ECO:0000313" key="1">
    <source>
        <dbReference type="EMBL" id="WAR17792.1"/>
    </source>
</evidence>
<organism evidence="1 2">
    <name type="scientific">Mya arenaria</name>
    <name type="common">Soft-shell clam</name>
    <dbReference type="NCBI Taxonomy" id="6604"/>
    <lineage>
        <taxon>Eukaryota</taxon>
        <taxon>Metazoa</taxon>
        <taxon>Spiralia</taxon>
        <taxon>Lophotrochozoa</taxon>
        <taxon>Mollusca</taxon>
        <taxon>Bivalvia</taxon>
        <taxon>Autobranchia</taxon>
        <taxon>Heteroconchia</taxon>
        <taxon>Euheterodonta</taxon>
        <taxon>Imparidentia</taxon>
        <taxon>Neoheterodontei</taxon>
        <taxon>Myida</taxon>
        <taxon>Myoidea</taxon>
        <taxon>Myidae</taxon>
        <taxon>Mya</taxon>
    </lineage>
</organism>
<sequence length="100" mass="11522">MMPTDTTQRSTAKPDLLVRTACVEAPPVKRKMEVKRKAACTCSAELMDVERDILQESKHRNELLKELKSKMDAMLAIKQEKMRILKESHLLTNDDSFVYI</sequence>
<gene>
    <name evidence="1" type="ORF">MAR_032386</name>
</gene>
<reference evidence="1" key="1">
    <citation type="submission" date="2022-11" db="EMBL/GenBank/DDBJ databases">
        <title>Centuries of genome instability and evolution in soft-shell clam transmissible cancer (bioRxiv).</title>
        <authorList>
            <person name="Hart S.F.M."/>
            <person name="Yonemitsu M.A."/>
            <person name="Giersch R.M."/>
            <person name="Beal B.F."/>
            <person name="Arriagada G."/>
            <person name="Davis B.W."/>
            <person name="Ostrander E.A."/>
            <person name="Goff S.P."/>
            <person name="Metzger M.J."/>
        </authorList>
    </citation>
    <scope>NUCLEOTIDE SEQUENCE</scope>
    <source>
        <strain evidence="1">MELC-2E11</strain>
        <tissue evidence="1">Siphon/mantle</tissue>
    </source>
</reference>